<dbReference type="GO" id="GO:0006144">
    <property type="term" value="P:purine nucleobase metabolic process"/>
    <property type="evidence" value="ECO:0007669"/>
    <property type="project" value="UniProtKB-KW"/>
</dbReference>
<evidence type="ECO:0000313" key="6">
    <source>
        <dbReference type="Proteomes" id="UP000035963"/>
    </source>
</evidence>
<organism evidence="5 6">
    <name type="scientific">Caballeronia mineralivorans PML1(12)</name>
    <dbReference type="NCBI Taxonomy" id="908627"/>
    <lineage>
        <taxon>Bacteria</taxon>
        <taxon>Pseudomonadati</taxon>
        <taxon>Pseudomonadota</taxon>
        <taxon>Betaproteobacteria</taxon>
        <taxon>Burkholderiales</taxon>
        <taxon>Burkholderiaceae</taxon>
        <taxon>Caballeronia</taxon>
    </lineage>
</organism>
<dbReference type="PATRIC" id="fig|908627.4.peg.1145"/>
<dbReference type="SUPFAM" id="SSF51182">
    <property type="entry name" value="RmlC-like cupins"/>
    <property type="match status" value="1"/>
</dbReference>
<evidence type="ECO:0000256" key="1">
    <source>
        <dbReference type="ARBA" id="ARBA00011738"/>
    </source>
</evidence>
<dbReference type="GO" id="GO:0050385">
    <property type="term" value="F:ureidoglycolate lyase activity"/>
    <property type="evidence" value="ECO:0007669"/>
    <property type="project" value="UniProtKB-EC"/>
</dbReference>
<reference evidence="5 6" key="1">
    <citation type="journal article" date="2015" name="Genome Announc.">
        <title>Draft Genome Sequence of Burkholderia sp. Strain PML1(12), an Ectomycorrhizosphere-Inhabiting Bacterium with Effective Mineral-Weathering Ability.</title>
        <authorList>
            <person name="Uroz S."/>
            <person name="Oger P."/>
        </authorList>
    </citation>
    <scope>NUCLEOTIDE SEQUENCE [LARGE SCALE GENOMIC DNA]</scope>
    <source>
        <strain evidence="6">PML1(12)</strain>
    </source>
</reference>
<dbReference type="Proteomes" id="UP000035963">
    <property type="component" value="Unassembled WGS sequence"/>
</dbReference>
<evidence type="ECO:0000313" key="5">
    <source>
        <dbReference type="EMBL" id="KLU27279.1"/>
    </source>
</evidence>
<dbReference type="CDD" id="cd20298">
    <property type="entry name" value="cupin_UAH"/>
    <property type="match status" value="1"/>
</dbReference>
<comment type="subunit">
    <text evidence="1">Homodimer.</text>
</comment>
<dbReference type="AlphaFoldDB" id="A0A0J1D3H1"/>
<name>A0A0J1D3H1_9BURK</name>
<keyword evidence="3" id="KW-0456">Lyase</keyword>
<dbReference type="OrthoDB" id="9804602at2"/>
<dbReference type="Gene3D" id="2.60.120.480">
    <property type="entry name" value="Ureidoglycolate hydrolase"/>
    <property type="match status" value="1"/>
</dbReference>
<comment type="catalytic activity">
    <reaction evidence="4">
        <text>(S)-ureidoglycolate = urea + glyoxylate</text>
        <dbReference type="Rhea" id="RHEA:11304"/>
        <dbReference type="ChEBI" id="CHEBI:16199"/>
        <dbReference type="ChEBI" id="CHEBI:36655"/>
        <dbReference type="ChEBI" id="CHEBI:57296"/>
        <dbReference type="EC" id="4.3.2.3"/>
    </reaction>
</comment>
<evidence type="ECO:0008006" key="7">
    <source>
        <dbReference type="Google" id="ProtNLM"/>
    </source>
</evidence>
<gene>
    <name evidence="5" type="ORF">EOS_05195</name>
</gene>
<protein>
    <recommendedName>
        <fullName evidence="7">Ureidoglycolate hydrolase</fullName>
    </recommendedName>
</protein>
<dbReference type="Pfam" id="PF04115">
    <property type="entry name" value="Ureidogly_lyase"/>
    <property type="match status" value="1"/>
</dbReference>
<dbReference type="GO" id="GO:0000256">
    <property type="term" value="P:allantoin catabolic process"/>
    <property type="evidence" value="ECO:0007669"/>
    <property type="project" value="InterPro"/>
</dbReference>
<keyword evidence="6" id="KW-1185">Reference proteome</keyword>
<evidence type="ECO:0000256" key="3">
    <source>
        <dbReference type="ARBA" id="ARBA00023239"/>
    </source>
</evidence>
<dbReference type="InterPro" id="IPR011051">
    <property type="entry name" value="RmlC_Cupin_sf"/>
</dbReference>
<dbReference type="InterPro" id="IPR047233">
    <property type="entry name" value="UAH_cupin"/>
</dbReference>
<dbReference type="InterPro" id="IPR024060">
    <property type="entry name" value="Ureidoglycolate_lyase_dom_sf"/>
</dbReference>
<comment type="caution">
    <text evidence="5">The sequence shown here is derived from an EMBL/GenBank/DDBJ whole genome shotgun (WGS) entry which is preliminary data.</text>
</comment>
<dbReference type="EMBL" id="AEJF01000043">
    <property type="protein sequence ID" value="KLU27279.1"/>
    <property type="molecule type" value="Genomic_DNA"/>
</dbReference>
<dbReference type="GO" id="GO:0004848">
    <property type="term" value="F:ureidoglycolate hydrolase activity"/>
    <property type="evidence" value="ECO:0007669"/>
    <property type="project" value="InterPro"/>
</dbReference>
<dbReference type="InterPro" id="IPR007247">
    <property type="entry name" value="Ureidogly_lyase"/>
</dbReference>
<evidence type="ECO:0000256" key="4">
    <source>
        <dbReference type="ARBA" id="ARBA00047684"/>
    </source>
</evidence>
<proteinExistence type="predicted"/>
<dbReference type="PANTHER" id="PTHR21221">
    <property type="entry name" value="UREIDOGLYCOLATE HYDROLASE"/>
    <property type="match status" value="1"/>
</dbReference>
<keyword evidence="2" id="KW-0659">Purine metabolism</keyword>
<dbReference type="RefSeq" id="WP_047845564.1">
    <property type="nucleotide sequence ID" value="NZ_AEJF01000043.1"/>
</dbReference>
<dbReference type="PANTHER" id="PTHR21221:SF1">
    <property type="entry name" value="UREIDOGLYCOLATE LYASE"/>
    <property type="match status" value="1"/>
</dbReference>
<evidence type="ECO:0000256" key="2">
    <source>
        <dbReference type="ARBA" id="ARBA00022631"/>
    </source>
</evidence>
<accession>A0A0J1D3H1</accession>
<sequence length="167" mass="18355">MSGTLHYLDAQTLSADAFELYGDVLENKTNQRRRDFSTPFAGLDAGTTPRFWVNCLQPSPTRSIVIDLMECHPRSPQTFIPMREVPYLIAVALSGDDGLPDPRTLSAFTSEGGQGVCYRRSVWHFAFTSLDDINEVAVIMADSGHGDTLFARLAQPVIVDLSSRGTS</sequence>